<dbReference type="STRING" id="570519.SAMN04488116_2327"/>
<evidence type="ECO:0000313" key="3">
    <source>
        <dbReference type="Proteomes" id="UP000184532"/>
    </source>
</evidence>
<keyword evidence="3" id="KW-1185">Reference proteome</keyword>
<protein>
    <recommendedName>
        <fullName evidence="4">AsmA-like C-terminal region</fullName>
    </recommendedName>
</protein>
<sequence length="538" mass="61193">MMLSRKKSILLVAVSALVFLLGYLTLKQTERLLTEAFESKLVLISNQSPYQISYKGLDISILKQSFWLTNVMVLPDSLPRDGKSLQPHMAIASITAHDFEILPLLFNRHLNIGKIDMNNLEMVYSTRKGNGQKQNKSSNTKQKKKQPLKKLTVESIEIRDYFITELSTDLKDSLSTLQGENFSINGVAFERTLREGQLSLNPSKVALHASNLFGKLGNTELMLSNFQFNAKNSFARFDSLRIGNPDSSRQIAKHQKYNKPVNSAHIPVMECFGIQTDSLLKHGNFVADSLILDHAHFTIIKNIAKPWDTNTIIPLPQQLLRSKKQNIAIERVQIKDAKTQYFEVAKTDEIEIPIDQLQVTIENLGHGTVRSQNQEEKSMEVAIQGRFFYDFPVRAHFMFPKPMQSDLFQFEGSTGPFHFETFNPIMVPTSNIKFESGHVQRINFNGTGNAERASGEFVMLYTDLTTTVLKRKGHKKNKTFSWLANATVRKQNPKNGKIKVASMEHQRVPYKGFGNYMFKTIESGLTNSVYPFGNRKKY</sequence>
<dbReference type="EMBL" id="FQWL01000003">
    <property type="protein sequence ID" value="SHG73800.1"/>
    <property type="molecule type" value="Genomic_DNA"/>
</dbReference>
<evidence type="ECO:0000256" key="1">
    <source>
        <dbReference type="SAM" id="MobiDB-lite"/>
    </source>
</evidence>
<gene>
    <name evidence="2" type="ORF">SAMN04488116_2327</name>
</gene>
<evidence type="ECO:0008006" key="4">
    <source>
        <dbReference type="Google" id="ProtNLM"/>
    </source>
</evidence>
<dbReference type="Proteomes" id="UP000184532">
    <property type="component" value="Unassembled WGS sequence"/>
</dbReference>
<feature type="region of interest" description="Disordered" evidence="1">
    <location>
        <begin position="127"/>
        <end position="146"/>
    </location>
</feature>
<dbReference type="OrthoDB" id="1412480at2"/>
<accession>A0A1M5M959</accession>
<dbReference type="AlphaFoldDB" id="A0A1M5M959"/>
<proteinExistence type="predicted"/>
<name>A0A1M5M959_9FLAO</name>
<dbReference type="RefSeq" id="WP_073179689.1">
    <property type="nucleotide sequence ID" value="NZ_FQWL01000003.1"/>
</dbReference>
<reference evidence="3" key="1">
    <citation type="submission" date="2016-11" db="EMBL/GenBank/DDBJ databases">
        <authorList>
            <person name="Varghese N."/>
            <person name="Submissions S."/>
        </authorList>
    </citation>
    <scope>NUCLEOTIDE SEQUENCE [LARGE SCALE GENOMIC DNA]</scope>
    <source>
        <strain evidence="3">DSM 22638</strain>
    </source>
</reference>
<organism evidence="2 3">
    <name type="scientific">Flagellimonas flava</name>
    <dbReference type="NCBI Taxonomy" id="570519"/>
    <lineage>
        <taxon>Bacteria</taxon>
        <taxon>Pseudomonadati</taxon>
        <taxon>Bacteroidota</taxon>
        <taxon>Flavobacteriia</taxon>
        <taxon>Flavobacteriales</taxon>
        <taxon>Flavobacteriaceae</taxon>
        <taxon>Flagellimonas</taxon>
    </lineage>
</organism>
<evidence type="ECO:0000313" key="2">
    <source>
        <dbReference type="EMBL" id="SHG73800.1"/>
    </source>
</evidence>